<evidence type="ECO:0000256" key="1">
    <source>
        <dbReference type="ARBA" id="ARBA00005995"/>
    </source>
</evidence>
<evidence type="ECO:0000259" key="2">
    <source>
        <dbReference type="Pfam" id="PF01593"/>
    </source>
</evidence>
<dbReference type="GO" id="GO:0016491">
    <property type="term" value="F:oxidoreductase activity"/>
    <property type="evidence" value="ECO:0007669"/>
    <property type="project" value="InterPro"/>
</dbReference>
<dbReference type="PANTHER" id="PTHR10742:SF313">
    <property type="entry name" value="AMINE OXIDASE"/>
    <property type="match status" value="1"/>
</dbReference>
<dbReference type="InterPro" id="IPR050281">
    <property type="entry name" value="Flavin_monoamine_oxidase"/>
</dbReference>
<sequence>MEMTQSSSCTPARGEDTTRCGRYVPFLPIQIEPWILVRNTNCHDAPQHFEKQYPGANILMVTVTDEESRRIEQQDESTTKKEAMEVLRSMFGKDVPEATDILVPRWWSNKFFRGSFSNWPLGVNRHEFDCIKVTPAA</sequence>
<dbReference type="Gene3D" id="3.90.660.10">
    <property type="match status" value="1"/>
</dbReference>
<reference evidence="3 4" key="1">
    <citation type="journal article" date="2014" name="Agronomy (Basel)">
        <title>A Draft Genome Sequence for Ensete ventricosum, the Drought-Tolerant Tree Against Hunger.</title>
        <authorList>
            <person name="Harrison J."/>
            <person name="Moore K.A."/>
            <person name="Paszkiewicz K."/>
            <person name="Jones T."/>
            <person name="Grant M."/>
            <person name="Ambacheew D."/>
            <person name="Muzemil S."/>
            <person name="Studholme D.J."/>
        </authorList>
    </citation>
    <scope>NUCLEOTIDE SEQUENCE [LARGE SCALE GENOMIC DNA]</scope>
</reference>
<comment type="caution">
    <text evidence="3">The sequence shown here is derived from an EMBL/GenBank/DDBJ whole genome shotgun (WGS) entry which is preliminary data.</text>
</comment>
<dbReference type="AlphaFoldDB" id="A0A426Y3I7"/>
<protein>
    <recommendedName>
        <fullName evidence="2">Amine oxidase domain-containing protein</fullName>
    </recommendedName>
</protein>
<dbReference type="GO" id="GO:0006598">
    <property type="term" value="P:polyamine catabolic process"/>
    <property type="evidence" value="ECO:0007669"/>
    <property type="project" value="TreeGrafter"/>
</dbReference>
<organism evidence="3 4">
    <name type="scientific">Ensete ventricosum</name>
    <name type="common">Abyssinian banana</name>
    <name type="synonym">Musa ensete</name>
    <dbReference type="NCBI Taxonomy" id="4639"/>
    <lineage>
        <taxon>Eukaryota</taxon>
        <taxon>Viridiplantae</taxon>
        <taxon>Streptophyta</taxon>
        <taxon>Embryophyta</taxon>
        <taxon>Tracheophyta</taxon>
        <taxon>Spermatophyta</taxon>
        <taxon>Magnoliopsida</taxon>
        <taxon>Liliopsida</taxon>
        <taxon>Zingiberales</taxon>
        <taxon>Musaceae</taxon>
        <taxon>Ensete</taxon>
    </lineage>
</organism>
<dbReference type="SUPFAM" id="SSF54373">
    <property type="entry name" value="FAD-linked reductases, C-terminal domain"/>
    <property type="match status" value="1"/>
</dbReference>
<comment type="similarity">
    <text evidence="1">Belongs to the flavin monoamine oxidase family.</text>
</comment>
<accession>A0A426Y3I7</accession>
<feature type="domain" description="Amine oxidase" evidence="2">
    <location>
        <begin position="49"/>
        <end position="129"/>
    </location>
</feature>
<name>A0A426Y3I7_ENSVE</name>
<dbReference type="InterPro" id="IPR002937">
    <property type="entry name" value="Amino_oxidase"/>
</dbReference>
<gene>
    <name evidence="3" type="ORF">B296_00046991</name>
</gene>
<dbReference type="EMBL" id="AMZH03015275">
    <property type="protein sequence ID" value="RRT46315.1"/>
    <property type="molecule type" value="Genomic_DNA"/>
</dbReference>
<proteinExistence type="inferred from homology"/>
<evidence type="ECO:0000313" key="4">
    <source>
        <dbReference type="Proteomes" id="UP000287651"/>
    </source>
</evidence>
<dbReference type="Pfam" id="PF01593">
    <property type="entry name" value="Amino_oxidase"/>
    <property type="match status" value="1"/>
</dbReference>
<dbReference type="Proteomes" id="UP000287651">
    <property type="component" value="Unassembled WGS sequence"/>
</dbReference>
<dbReference type="PANTHER" id="PTHR10742">
    <property type="entry name" value="FLAVIN MONOAMINE OXIDASE"/>
    <property type="match status" value="1"/>
</dbReference>
<evidence type="ECO:0000313" key="3">
    <source>
        <dbReference type="EMBL" id="RRT46315.1"/>
    </source>
</evidence>